<dbReference type="GO" id="GO:0003723">
    <property type="term" value="F:RNA binding"/>
    <property type="evidence" value="ECO:0007669"/>
    <property type="project" value="InterPro"/>
</dbReference>
<dbReference type="InParanoid" id="A0A3Q7FL95"/>
<reference evidence="3" key="2">
    <citation type="submission" date="2019-01" db="UniProtKB">
        <authorList>
            <consortium name="EnsemblPlants"/>
        </authorList>
    </citation>
    <scope>IDENTIFICATION</scope>
    <source>
        <strain evidence="3">cv. Heinz 1706</strain>
    </source>
</reference>
<proteinExistence type="predicted"/>
<dbReference type="Pfam" id="PF01535">
    <property type="entry name" value="PPR"/>
    <property type="match status" value="1"/>
</dbReference>
<dbReference type="PANTHER" id="PTHR47926:SF493">
    <property type="entry name" value="PENTATRICOPEPTIDE REPEAT-CONTAINING PROTEIN"/>
    <property type="match status" value="1"/>
</dbReference>
<evidence type="ECO:0000256" key="2">
    <source>
        <dbReference type="PROSITE-ProRule" id="PRU00708"/>
    </source>
</evidence>
<accession>A0A3Q7FL95</accession>
<dbReference type="AlphaFoldDB" id="A0A3Q7FL95"/>
<reference evidence="3" key="1">
    <citation type="journal article" date="2012" name="Nature">
        <title>The tomato genome sequence provides insights into fleshy fruit evolution.</title>
        <authorList>
            <consortium name="Tomato Genome Consortium"/>
        </authorList>
    </citation>
    <scope>NUCLEOTIDE SEQUENCE [LARGE SCALE GENOMIC DNA]</scope>
    <source>
        <strain evidence="3">cv. Heinz 1706</strain>
    </source>
</reference>
<dbReference type="GO" id="GO:0009451">
    <property type="term" value="P:RNA modification"/>
    <property type="evidence" value="ECO:0007669"/>
    <property type="project" value="InterPro"/>
</dbReference>
<name>A0A3Q7FL95_SOLLC</name>
<sequence>MQVRTVVTWNTMISGYCRNDSPKEALMIYRRMEDAGVHADCATVLSVLPACGCLKNFEMGREVHSLVEQVGFRDNLSVWKAVVDMYVKYGRMDKARSVFEKMIDRDVVTWTTMIHGFISIGVKPNAVTLASLLAACASLPHLRLGKCRRNLIDMYAKCNCFRLGYQVFTKTSKKRTELAREAVELFKFMLLDAVKPNDATLKSVLPPFVIEADPRQALSMHSYLVRSGFLQELSAGYGMHGHGETSLSLFNEMVQSGVKPNEVTFTSILHACGHAGLVDDGLCLFNFMLKNHSGSLRTDHYTCMVDLLDQAGRLEEAYELIKTETFEPSHAIWGALLGACVIHENVELGELSARWLFKLEPKNTENYILWGKIYSAVGRWKDAENVTFDE</sequence>
<dbReference type="PROSITE" id="PS51375">
    <property type="entry name" value="PPR"/>
    <property type="match status" value="3"/>
</dbReference>
<dbReference type="InterPro" id="IPR046848">
    <property type="entry name" value="E_motif"/>
</dbReference>
<dbReference type="FunFam" id="1.25.40.10:FF:000158">
    <property type="entry name" value="pentatricopeptide repeat-containing protein At2g33680"/>
    <property type="match status" value="1"/>
</dbReference>
<feature type="repeat" description="PPR" evidence="2">
    <location>
        <begin position="261"/>
        <end position="291"/>
    </location>
</feature>
<protein>
    <recommendedName>
        <fullName evidence="5">Pentatricopeptide repeat-containing protein</fullName>
    </recommendedName>
</protein>
<evidence type="ECO:0000256" key="1">
    <source>
        <dbReference type="ARBA" id="ARBA00022737"/>
    </source>
</evidence>
<dbReference type="OMA" id="CFQRDFK"/>
<dbReference type="PANTHER" id="PTHR47926">
    <property type="entry name" value="PENTATRICOPEPTIDE REPEAT-CONTAINING PROTEIN"/>
    <property type="match status" value="1"/>
</dbReference>
<evidence type="ECO:0000313" key="3">
    <source>
        <dbReference type="EnsemblPlants" id="Solyc03g063380.2.1"/>
    </source>
</evidence>
<dbReference type="Pfam" id="PF20431">
    <property type="entry name" value="E_motif"/>
    <property type="match status" value="1"/>
</dbReference>
<dbReference type="EnsemblPlants" id="Solyc03g063380.2.1">
    <property type="protein sequence ID" value="Solyc03g063380.2.1"/>
    <property type="gene ID" value="Solyc03g063380.2"/>
</dbReference>
<keyword evidence="4" id="KW-1185">Reference proteome</keyword>
<dbReference type="Gramene" id="Solyc03g063380.2.1">
    <property type="protein sequence ID" value="Solyc03g063380.2.1"/>
    <property type="gene ID" value="Solyc03g063380.2"/>
</dbReference>
<evidence type="ECO:0000313" key="4">
    <source>
        <dbReference type="Proteomes" id="UP000004994"/>
    </source>
</evidence>
<organism evidence="3">
    <name type="scientific">Solanum lycopersicum</name>
    <name type="common">Tomato</name>
    <name type="synonym">Lycopersicon esculentum</name>
    <dbReference type="NCBI Taxonomy" id="4081"/>
    <lineage>
        <taxon>Eukaryota</taxon>
        <taxon>Viridiplantae</taxon>
        <taxon>Streptophyta</taxon>
        <taxon>Embryophyta</taxon>
        <taxon>Tracheophyta</taxon>
        <taxon>Spermatophyta</taxon>
        <taxon>Magnoliopsida</taxon>
        <taxon>eudicotyledons</taxon>
        <taxon>Gunneridae</taxon>
        <taxon>Pentapetalae</taxon>
        <taxon>asterids</taxon>
        <taxon>lamiids</taxon>
        <taxon>Solanales</taxon>
        <taxon>Solanaceae</taxon>
        <taxon>Solanoideae</taxon>
        <taxon>Solaneae</taxon>
        <taxon>Solanum</taxon>
        <taxon>Solanum subgen. Lycopersicon</taxon>
    </lineage>
</organism>
<dbReference type="Pfam" id="PF13041">
    <property type="entry name" value="PPR_2"/>
    <property type="match status" value="2"/>
</dbReference>
<dbReference type="GO" id="GO:0099402">
    <property type="term" value="P:plant organ development"/>
    <property type="evidence" value="ECO:0007669"/>
    <property type="project" value="UniProtKB-ARBA"/>
</dbReference>
<dbReference type="Gene3D" id="1.25.40.10">
    <property type="entry name" value="Tetratricopeptide repeat domain"/>
    <property type="match status" value="3"/>
</dbReference>
<dbReference type="InterPro" id="IPR011990">
    <property type="entry name" value="TPR-like_helical_dom_sf"/>
</dbReference>
<keyword evidence="1" id="KW-0677">Repeat</keyword>
<evidence type="ECO:0008006" key="5">
    <source>
        <dbReference type="Google" id="ProtNLM"/>
    </source>
</evidence>
<dbReference type="InterPro" id="IPR046960">
    <property type="entry name" value="PPR_At4g14850-like_plant"/>
</dbReference>
<dbReference type="Proteomes" id="UP000004994">
    <property type="component" value="Chromosome 3"/>
</dbReference>
<dbReference type="InterPro" id="IPR002885">
    <property type="entry name" value="PPR_rpt"/>
</dbReference>
<dbReference type="NCBIfam" id="TIGR00756">
    <property type="entry name" value="PPR"/>
    <property type="match status" value="4"/>
</dbReference>
<feature type="repeat" description="PPR" evidence="2">
    <location>
        <begin position="5"/>
        <end position="39"/>
    </location>
</feature>
<feature type="repeat" description="PPR" evidence="2">
    <location>
        <begin position="75"/>
        <end position="109"/>
    </location>
</feature>